<reference evidence="2" key="1">
    <citation type="submission" date="2021-05" db="EMBL/GenBank/DDBJ databases">
        <authorList>
            <person name="Alioto T."/>
            <person name="Alioto T."/>
            <person name="Gomez Garrido J."/>
        </authorList>
    </citation>
    <scope>NUCLEOTIDE SEQUENCE</scope>
</reference>
<keyword evidence="1" id="KW-1133">Transmembrane helix</keyword>
<dbReference type="AlphaFoldDB" id="A0A8D8ZEE2"/>
<evidence type="ECO:0000256" key="1">
    <source>
        <dbReference type="SAM" id="Phobius"/>
    </source>
</evidence>
<accession>A0A8D8ZEE2</accession>
<protein>
    <submittedName>
        <fullName evidence="2">Uncharacterized protein</fullName>
    </submittedName>
</protein>
<organism evidence="2">
    <name type="scientific">Cacopsylla melanoneura</name>
    <dbReference type="NCBI Taxonomy" id="428564"/>
    <lineage>
        <taxon>Eukaryota</taxon>
        <taxon>Metazoa</taxon>
        <taxon>Ecdysozoa</taxon>
        <taxon>Arthropoda</taxon>
        <taxon>Hexapoda</taxon>
        <taxon>Insecta</taxon>
        <taxon>Pterygota</taxon>
        <taxon>Neoptera</taxon>
        <taxon>Paraneoptera</taxon>
        <taxon>Hemiptera</taxon>
        <taxon>Sternorrhyncha</taxon>
        <taxon>Psylloidea</taxon>
        <taxon>Psyllidae</taxon>
        <taxon>Psyllinae</taxon>
        <taxon>Cacopsylla</taxon>
    </lineage>
</organism>
<keyword evidence="1" id="KW-0472">Membrane</keyword>
<proteinExistence type="predicted"/>
<evidence type="ECO:0000313" key="2">
    <source>
        <dbReference type="EMBL" id="CAG6744811.1"/>
    </source>
</evidence>
<dbReference type="EMBL" id="HBUF01476013">
    <property type="protein sequence ID" value="CAG6744811.1"/>
    <property type="molecule type" value="Transcribed_RNA"/>
</dbReference>
<feature type="transmembrane region" description="Helical" evidence="1">
    <location>
        <begin position="64"/>
        <end position="86"/>
    </location>
</feature>
<name>A0A8D8ZEE2_9HEMI</name>
<sequence length="134" mass="14279">MMKENSFSTLYGKRLYIAAHLESSLTGVHNMGIRTLPKPAILDFPFCKAGSVPPFSITLATVELFAAILLCCGLLGLMTPFTVAPYTSVANIRSISPAFSTSSDSDGVSAPYCITQATHVVICGINSAWMSKPE</sequence>
<keyword evidence="1" id="KW-0812">Transmembrane</keyword>